<feature type="transmembrane region" description="Helical" evidence="1">
    <location>
        <begin position="54"/>
        <end position="72"/>
    </location>
</feature>
<keyword evidence="3" id="KW-1185">Reference proteome</keyword>
<feature type="transmembrane region" description="Helical" evidence="1">
    <location>
        <begin position="164"/>
        <end position="187"/>
    </location>
</feature>
<gene>
    <name evidence="2" type="ORF">R54839_PPFHFPJH_00905</name>
</gene>
<organism evidence="2 3">
    <name type="scientific">Fructobacillus fructosus</name>
    <dbReference type="NCBI Taxonomy" id="1631"/>
    <lineage>
        <taxon>Bacteria</taxon>
        <taxon>Bacillati</taxon>
        <taxon>Bacillota</taxon>
        <taxon>Bacilli</taxon>
        <taxon>Lactobacillales</taxon>
        <taxon>Lactobacillaceae</taxon>
        <taxon>Fructobacillus</taxon>
    </lineage>
</organism>
<dbReference type="Proteomes" id="UP001314261">
    <property type="component" value="Unassembled WGS sequence"/>
</dbReference>
<accession>A0ABM9MUP0</accession>
<sequence>MSDEYSDKEKMALDALLKKPTETGHDFFKRSKKGSVPDTGNTGTSRVNASLPAVYPYTVPGFTVLLVAIWWLKPLLTGRLANVFSFEQAWPLLAYSLFTSLALAFLVANRFQRPTWHFYVSLIASLLVLFSSSLRTRFEVMLLLLLFLLVLTLLPFPSVQLQNVIGITALSALITFAVPVCITFLAYNYVDQDFLKNSWHLFYGSLFYFTPLFLPKAKGRLLSLFTGSALLIHAFYTTGFGLPAVATTILVLATFIFSCMRPQTYRYQPLVALCGLLLTVLFL</sequence>
<feature type="transmembrane region" description="Helical" evidence="1">
    <location>
        <begin position="229"/>
        <end position="258"/>
    </location>
</feature>
<evidence type="ECO:0000313" key="2">
    <source>
        <dbReference type="EMBL" id="CAK1241266.1"/>
    </source>
</evidence>
<dbReference type="RefSeq" id="WP_187753446.1">
    <property type="nucleotide sequence ID" value="NZ_CAUZLK010000002.1"/>
</dbReference>
<comment type="caution">
    <text evidence="2">The sequence shown here is derived from an EMBL/GenBank/DDBJ whole genome shotgun (WGS) entry which is preliminary data.</text>
</comment>
<feature type="transmembrane region" description="Helical" evidence="1">
    <location>
        <begin position="92"/>
        <end position="109"/>
    </location>
</feature>
<keyword evidence="1" id="KW-0812">Transmembrane</keyword>
<evidence type="ECO:0000313" key="3">
    <source>
        <dbReference type="Proteomes" id="UP001314261"/>
    </source>
</evidence>
<proteinExistence type="predicted"/>
<dbReference type="EMBL" id="CAUZLR010000005">
    <property type="protein sequence ID" value="CAK1241266.1"/>
    <property type="molecule type" value="Genomic_DNA"/>
</dbReference>
<keyword evidence="1" id="KW-1133">Transmembrane helix</keyword>
<evidence type="ECO:0008006" key="4">
    <source>
        <dbReference type="Google" id="ProtNLM"/>
    </source>
</evidence>
<reference evidence="2 3" key="1">
    <citation type="submission" date="2023-10" db="EMBL/GenBank/DDBJ databases">
        <authorList>
            <person name="Botero Cardona J."/>
        </authorList>
    </citation>
    <scope>NUCLEOTIDE SEQUENCE [LARGE SCALE GENOMIC DNA]</scope>
    <source>
        <strain evidence="2 3">R-54839</strain>
    </source>
</reference>
<name>A0ABM9MUP0_9LACO</name>
<protein>
    <recommendedName>
        <fullName evidence="4">Integral membrane protein</fullName>
    </recommendedName>
</protein>
<evidence type="ECO:0000256" key="1">
    <source>
        <dbReference type="SAM" id="Phobius"/>
    </source>
</evidence>
<feature type="transmembrane region" description="Helical" evidence="1">
    <location>
        <begin position="140"/>
        <end position="157"/>
    </location>
</feature>
<keyword evidence="1" id="KW-0472">Membrane</keyword>
<feature type="transmembrane region" description="Helical" evidence="1">
    <location>
        <begin position="199"/>
        <end position="217"/>
    </location>
</feature>